<dbReference type="GeneID" id="74941929"/>
<dbReference type="KEGG" id="ssai:N0B31_05865"/>
<dbReference type="Proteomes" id="UP001057580">
    <property type="component" value="Chromosome"/>
</dbReference>
<organism evidence="1 2">
    <name type="scientific">Salinirubellus salinus</name>
    <dbReference type="NCBI Taxonomy" id="1364945"/>
    <lineage>
        <taxon>Archaea</taxon>
        <taxon>Methanobacteriati</taxon>
        <taxon>Methanobacteriota</taxon>
        <taxon>Stenosarchaea group</taxon>
        <taxon>Halobacteria</taxon>
        <taxon>Halobacteriales</taxon>
        <taxon>Natronomonadaceae</taxon>
        <taxon>Salinirubellus</taxon>
    </lineage>
</organism>
<accession>A0A9E7R5G6</accession>
<proteinExistence type="predicted"/>
<dbReference type="AlphaFoldDB" id="A0A9E7R5G6"/>
<reference evidence="1" key="1">
    <citation type="submission" date="2022-09" db="EMBL/GenBank/DDBJ databases">
        <title>Diverse halophilic archaea isolated from saline environments.</title>
        <authorList>
            <person name="Cui H.-L."/>
        </authorList>
    </citation>
    <scope>NUCLEOTIDE SEQUENCE</scope>
    <source>
        <strain evidence="1">ZS-35-S2</strain>
    </source>
</reference>
<dbReference type="EMBL" id="CP104003">
    <property type="protein sequence ID" value="UWM55811.1"/>
    <property type="molecule type" value="Genomic_DNA"/>
</dbReference>
<sequence length="82" mass="9069">MRTTDAEDPLAVWAFEAAMNGLPEAEARQLVEGDRYPEPSEPAWEASVESLSPSEGQYVVYDADVEGAWVQSDTTVDLVEHR</sequence>
<evidence type="ECO:0000313" key="2">
    <source>
        <dbReference type="Proteomes" id="UP001057580"/>
    </source>
</evidence>
<gene>
    <name evidence="1" type="ORF">N0B31_05865</name>
</gene>
<dbReference type="Pfam" id="PF24018">
    <property type="entry name" value="DUF7331"/>
    <property type="match status" value="1"/>
</dbReference>
<evidence type="ECO:0000313" key="1">
    <source>
        <dbReference type="EMBL" id="UWM55811.1"/>
    </source>
</evidence>
<keyword evidence="2" id="KW-1185">Reference proteome</keyword>
<protein>
    <submittedName>
        <fullName evidence="1">Uncharacterized protein</fullName>
    </submittedName>
</protein>
<dbReference type="InterPro" id="IPR055755">
    <property type="entry name" value="DUF7331"/>
</dbReference>
<name>A0A9E7R5G6_9EURY</name>
<dbReference type="RefSeq" id="WP_260594922.1">
    <property type="nucleotide sequence ID" value="NZ_CP104003.1"/>
</dbReference>